<name>A0A8H7QTK4_9FUNG</name>
<sequence length="153" mass="16595">MDLLLTLQSNQSNKVTNVAHTAETTFATRRFHSAVFGKKYHEYWESRKDSTLKEAISNASRSAISSIQRLVHQNLIERANNVFSTSSSSSNCPNSNASFSDATSSDATSSDATSSGATTSNSLTKTLAQTIELASDYLAQLGVINLTRKYCKS</sequence>
<gene>
    <name evidence="2" type="ORF">INT46_011294</name>
</gene>
<dbReference type="OrthoDB" id="2287998at2759"/>
<proteinExistence type="predicted"/>
<evidence type="ECO:0000313" key="3">
    <source>
        <dbReference type="Proteomes" id="UP000650833"/>
    </source>
</evidence>
<keyword evidence="3" id="KW-1185">Reference proteome</keyword>
<organism evidence="2 3">
    <name type="scientific">Mucor plumbeus</name>
    <dbReference type="NCBI Taxonomy" id="97098"/>
    <lineage>
        <taxon>Eukaryota</taxon>
        <taxon>Fungi</taxon>
        <taxon>Fungi incertae sedis</taxon>
        <taxon>Mucoromycota</taxon>
        <taxon>Mucoromycotina</taxon>
        <taxon>Mucoromycetes</taxon>
        <taxon>Mucorales</taxon>
        <taxon>Mucorineae</taxon>
        <taxon>Mucoraceae</taxon>
        <taxon>Mucor</taxon>
    </lineage>
</organism>
<comment type="caution">
    <text evidence="2">The sequence shown here is derived from an EMBL/GenBank/DDBJ whole genome shotgun (WGS) entry which is preliminary data.</text>
</comment>
<dbReference type="AlphaFoldDB" id="A0A8H7QTK4"/>
<reference evidence="2" key="1">
    <citation type="submission" date="2020-12" db="EMBL/GenBank/DDBJ databases">
        <title>Metabolic potential, ecology and presence of endohyphal bacteria is reflected in genomic diversity of Mucoromycotina.</title>
        <authorList>
            <person name="Muszewska A."/>
            <person name="Okrasinska A."/>
            <person name="Steczkiewicz K."/>
            <person name="Drgas O."/>
            <person name="Orlowska M."/>
            <person name="Perlinska-Lenart U."/>
            <person name="Aleksandrzak-Piekarczyk T."/>
            <person name="Szatraj K."/>
            <person name="Zielenkiewicz U."/>
            <person name="Pilsyk S."/>
            <person name="Malc E."/>
            <person name="Mieczkowski P."/>
            <person name="Kruszewska J.S."/>
            <person name="Biernat P."/>
            <person name="Pawlowska J."/>
        </authorList>
    </citation>
    <scope>NUCLEOTIDE SEQUENCE</scope>
    <source>
        <strain evidence="2">CBS 226.32</strain>
    </source>
</reference>
<dbReference type="Proteomes" id="UP000650833">
    <property type="component" value="Unassembled WGS sequence"/>
</dbReference>
<feature type="region of interest" description="Disordered" evidence="1">
    <location>
        <begin position="86"/>
        <end position="120"/>
    </location>
</feature>
<evidence type="ECO:0000256" key="1">
    <source>
        <dbReference type="SAM" id="MobiDB-lite"/>
    </source>
</evidence>
<evidence type="ECO:0000313" key="2">
    <source>
        <dbReference type="EMBL" id="KAG2198491.1"/>
    </source>
</evidence>
<dbReference type="EMBL" id="JAEPRC010000387">
    <property type="protein sequence ID" value="KAG2198491.1"/>
    <property type="molecule type" value="Genomic_DNA"/>
</dbReference>
<accession>A0A8H7QTK4</accession>
<protein>
    <submittedName>
        <fullName evidence="2">Uncharacterized protein</fullName>
    </submittedName>
</protein>